<gene>
    <name evidence="2" type="ORF">GQ607_016606</name>
</gene>
<feature type="signal peptide" evidence="1">
    <location>
        <begin position="1"/>
        <end position="18"/>
    </location>
</feature>
<dbReference type="OrthoDB" id="4788763at2759"/>
<dbReference type="EMBL" id="WOWK01000169">
    <property type="protein sequence ID" value="KAF0316181.1"/>
    <property type="molecule type" value="Genomic_DNA"/>
</dbReference>
<proteinExistence type="predicted"/>
<keyword evidence="1" id="KW-0732">Signal</keyword>
<name>A0A8H3ZJU7_9PEZI</name>
<comment type="caution">
    <text evidence="2">The sequence shown here is derived from an EMBL/GenBank/DDBJ whole genome shotgun (WGS) entry which is preliminary data.</text>
</comment>
<protein>
    <submittedName>
        <fullName evidence="2">Uncharacterized protein</fullName>
    </submittedName>
</protein>
<dbReference type="Proteomes" id="UP000434172">
    <property type="component" value="Unassembled WGS sequence"/>
</dbReference>
<evidence type="ECO:0000313" key="3">
    <source>
        <dbReference type="Proteomes" id="UP000434172"/>
    </source>
</evidence>
<accession>A0A8H3ZJU7</accession>
<dbReference type="AlphaFoldDB" id="A0A8H3ZJU7"/>
<evidence type="ECO:0000313" key="2">
    <source>
        <dbReference type="EMBL" id="KAF0316181.1"/>
    </source>
</evidence>
<sequence length="77" mass="8266">MRLSTFLCGGLFAICALAETSGYCCTSNDKQQVVPHNDQTQDCCRGRFDGTECWIPDNGLDALTSCCKGKGSAMCAF</sequence>
<feature type="chain" id="PRO_5034454835" evidence="1">
    <location>
        <begin position="19"/>
        <end position="77"/>
    </location>
</feature>
<keyword evidence="3" id="KW-1185">Reference proteome</keyword>
<reference evidence="2 3" key="1">
    <citation type="submission" date="2019-12" db="EMBL/GenBank/DDBJ databases">
        <title>A genome sequence resource for the geographically widespread anthracnose pathogen Colletotrichum asianum.</title>
        <authorList>
            <person name="Meng Y."/>
        </authorList>
    </citation>
    <scope>NUCLEOTIDE SEQUENCE [LARGE SCALE GENOMIC DNA]</scope>
    <source>
        <strain evidence="2 3">ICMP 18580</strain>
    </source>
</reference>
<evidence type="ECO:0000256" key="1">
    <source>
        <dbReference type="SAM" id="SignalP"/>
    </source>
</evidence>
<organism evidence="2 3">
    <name type="scientific">Colletotrichum asianum</name>
    <dbReference type="NCBI Taxonomy" id="702518"/>
    <lineage>
        <taxon>Eukaryota</taxon>
        <taxon>Fungi</taxon>
        <taxon>Dikarya</taxon>
        <taxon>Ascomycota</taxon>
        <taxon>Pezizomycotina</taxon>
        <taxon>Sordariomycetes</taxon>
        <taxon>Hypocreomycetidae</taxon>
        <taxon>Glomerellales</taxon>
        <taxon>Glomerellaceae</taxon>
        <taxon>Colletotrichum</taxon>
        <taxon>Colletotrichum gloeosporioides species complex</taxon>
    </lineage>
</organism>